<comment type="similarity">
    <text evidence="1">Belongs to the ABC transporter superfamily.</text>
</comment>
<keyword evidence="2" id="KW-0813">Transport</keyword>
<dbReference type="GO" id="GO:0055085">
    <property type="term" value="P:transmembrane transport"/>
    <property type="evidence" value="ECO:0007669"/>
    <property type="project" value="UniProtKB-ARBA"/>
</dbReference>
<dbReference type="Gene3D" id="3.40.50.300">
    <property type="entry name" value="P-loop containing nucleotide triphosphate hydrolases"/>
    <property type="match status" value="1"/>
</dbReference>
<dbReference type="InterPro" id="IPR017871">
    <property type="entry name" value="ABC_transporter-like_CS"/>
</dbReference>
<proteinExistence type="inferred from homology"/>
<name>A0A853BAJ6_9PSEU</name>
<evidence type="ECO:0000313" key="6">
    <source>
        <dbReference type="EMBL" id="NYI91701.1"/>
    </source>
</evidence>
<dbReference type="EMBL" id="JACCFK010000001">
    <property type="protein sequence ID" value="NYI91701.1"/>
    <property type="molecule type" value="Genomic_DNA"/>
</dbReference>
<evidence type="ECO:0000256" key="2">
    <source>
        <dbReference type="ARBA" id="ARBA00022448"/>
    </source>
</evidence>
<dbReference type="GO" id="GO:0015833">
    <property type="term" value="P:peptide transport"/>
    <property type="evidence" value="ECO:0007669"/>
    <property type="project" value="InterPro"/>
</dbReference>
<feature type="domain" description="ABC transporter" evidence="5">
    <location>
        <begin position="9"/>
        <end position="247"/>
    </location>
</feature>
<protein>
    <submittedName>
        <fullName evidence="6">Oligopeptide/dipeptide ABC transporter ATP-binding protein</fullName>
    </submittedName>
</protein>
<keyword evidence="7" id="KW-1185">Reference proteome</keyword>
<dbReference type="Proteomes" id="UP000549616">
    <property type="component" value="Unassembled WGS sequence"/>
</dbReference>
<dbReference type="AlphaFoldDB" id="A0A853BAJ6"/>
<evidence type="ECO:0000256" key="4">
    <source>
        <dbReference type="ARBA" id="ARBA00022840"/>
    </source>
</evidence>
<dbReference type="InterPro" id="IPR003593">
    <property type="entry name" value="AAA+_ATPase"/>
</dbReference>
<dbReference type="PANTHER" id="PTHR43776:SF7">
    <property type="entry name" value="D,D-DIPEPTIDE TRANSPORT ATP-BINDING PROTEIN DDPF-RELATED"/>
    <property type="match status" value="1"/>
</dbReference>
<dbReference type="Pfam" id="PF00005">
    <property type="entry name" value="ABC_tran"/>
    <property type="match status" value="1"/>
</dbReference>
<dbReference type="GO" id="GO:0016887">
    <property type="term" value="F:ATP hydrolysis activity"/>
    <property type="evidence" value="ECO:0007669"/>
    <property type="project" value="InterPro"/>
</dbReference>
<dbReference type="PANTHER" id="PTHR43776">
    <property type="entry name" value="TRANSPORT ATP-BINDING PROTEIN"/>
    <property type="match status" value="1"/>
</dbReference>
<dbReference type="SMART" id="SM00382">
    <property type="entry name" value="AAA"/>
    <property type="match status" value="1"/>
</dbReference>
<evidence type="ECO:0000256" key="1">
    <source>
        <dbReference type="ARBA" id="ARBA00005417"/>
    </source>
</evidence>
<dbReference type="InterPro" id="IPR027417">
    <property type="entry name" value="P-loop_NTPase"/>
</dbReference>
<evidence type="ECO:0000259" key="5">
    <source>
        <dbReference type="PROSITE" id="PS50893"/>
    </source>
</evidence>
<dbReference type="InterPro" id="IPR050319">
    <property type="entry name" value="ABC_transp_ATP-bind"/>
</dbReference>
<dbReference type="CDD" id="cd03257">
    <property type="entry name" value="ABC_NikE_OppD_transporters"/>
    <property type="match status" value="1"/>
</dbReference>
<gene>
    <name evidence="6" type="ORF">HNR02_005024</name>
</gene>
<dbReference type="InterPro" id="IPR003439">
    <property type="entry name" value="ABC_transporter-like_ATP-bd"/>
</dbReference>
<keyword evidence="4 6" id="KW-0067">ATP-binding</keyword>
<sequence>MSDTTALDARGVSIDYLRRRVRTRAVDDVSLTVRSGETVGLVGESGSGKSSLAMAALGLTKPSAGTISVNGHRIGTLGRRGVAAAGAQAVFQSPYSSLDPAMTVRAILAEPVVPLRMRKAEVRSRVEETLASVGLDESVAERYPREFSGGQRQRIAIARAMMVRPRLLICDEPTSALDLSVQAQVVNLLMDLQRDNGISYLVIGHDLALMNHLADRLYVMYRGRIVESGPTSVVHGSPAHPYTRALVEAAPSPDPRRQRERRARVVPPPAALGTPGCAFAPRCPFVLDRCTTEVPRLRQVGAVEVACHNDAALEVVTA</sequence>
<reference evidence="6 7" key="1">
    <citation type="submission" date="2020-07" db="EMBL/GenBank/DDBJ databases">
        <title>Sequencing the genomes of 1000 actinobacteria strains.</title>
        <authorList>
            <person name="Klenk H.-P."/>
        </authorList>
    </citation>
    <scope>NUCLEOTIDE SEQUENCE [LARGE SCALE GENOMIC DNA]</scope>
    <source>
        <strain evidence="6 7">DSM 104006</strain>
    </source>
</reference>
<dbReference type="InterPro" id="IPR013563">
    <property type="entry name" value="Oligopep_ABC_C"/>
</dbReference>
<accession>A0A853BAJ6</accession>
<evidence type="ECO:0000256" key="3">
    <source>
        <dbReference type="ARBA" id="ARBA00022741"/>
    </source>
</evidence>
<dbReference type="NCBIfam" id="TIGR01727">
    <property type="entry name" value="oligo_HPY"/>
    <property type="match status" value="1"/>
</dbReference>
<dbReference type="Pfam" id="PF08352">
    <property type="entry name" value="oligo_HPY"/>
    <property type="match status" value="1"/>
</dbReference>
<dbReference type="SUPFAM" id="SSF52540">
    <property type="entry name" value="P-loop containing nucleoside triphosphate hydrolases"/>
    <property type="match status" value="1"/>
</dbReference>
<organism evidence="6 7">
    <name type="scientific">Amycolatopsis endophytica</name>
    <dbReference type="NCBI Taxonomy" id="860233"/>
    <lineage>
        <taxon>Bacteria</taxon>
        <taxon>Bacillati</taxon>
        <taxon>Actinomycetota</taxon>
        <taxon>Actinomycetes</taxon>
        <taxon>Pseudonocardiales</taxon>
        <taxon>Pseudonocardiaceae</taxon>
        <taxon>Amycolatopsis</taxon>
    </lineage>
</organism>
<evidence type="ECO:0000313" key="7">
    <source>
        <dbReference type="Proteomes" id="UP000549616"/>
    </source>
</evidence>
<dbReference type="PROSITE" id="PS50893">
    <property type="entry name" value="ABC_TRANSPORTER_2"/>
    <property type="match status" value="1"/>
</dbReference>
<keyword evidence="3" id="KW-0547">Nucleotide-binding</keyword>
<dbReference type="GO" id="GO:0005524">
    <property type="term" value="F:ATP binding"/>
    <property type="evidence" value="ECO:0007669"/>
    <property type="project" value="UniProtKB-KW"/>
</dbReference>
<comment type="caution">
    <text evidence="6">The sequence shown here is derived from an EMBL/GenBank/DDBJ whole genome shotgun (WGS) entry which is preliminary data.</text>
</comment>
<dbReference type="FunFam" id="3.40.50.300:FF:000016">
    <property type="entry name" value="Oligopeptide ABC transporter ATP-binding component"/>
    <property type="match status" value="1"/>
</dbReference>
<dbReference type="RefSeq" id="WP_179775558.1">
    <property type="nucleotide sequence ID" value="NZ_JACCFK010000001.1"/>
</dbReference>
<dbReference type="PROSITE" id="PS00211">
    <property type="entry name" value="ABC_TRANSPORTER_1"/>
    <property type="match status" value="1"/>
</dbReference>